<dbReference type="InterPro" id="IPR010987">
    <property type="entry name" value="Glutathione-S-Trfase_C-like"/>
</dbReference>
<dbReference type="PANTHER" id="PTHR11260">
    <property type="entry name" value="GLUTATHIONE S-TRANSFERASE, GST, SUPERFAMILY, GST DOMAIN CONTAINING"/>
    <property type="match status" value="1"/>
</dbReference>
<dbReference type="FunFam" id="1.20.1050.10:FF:000012">
    <property type="entry name" value="Tau class glutathione S-transferase"/>
    <property type="match status" value="1"/>
</dbReference>
<comment type="catalytic activity">
    <reaction evidence="3">
        <text>RX + glutathione = an S-substituted glutathione + a halide anion + H(+)</text>
        <dbReference type="Rhea" id="RHEA:16437"/>
        <dbReference type="ChEBI" id="CHEBI:15378"/>
        <dbReference type="ChEBI" id="CHEBI:16042"/>
        <dbReference type="ChEBI" id="CHEBI:17792"/>
        <dbReference type="ChEBI" id="CHEBI:57925"/>
        <dbReference type="ChEBI" id="CHEBI:90779"/>
        <dbReference type="EC" id="2.5.1.18"/>
    </reaction>
</comment>
<evidence type="ECO:0000313" key="6">
    <source>
        <dbReference type="EMBL" id="CAD6228197.1"/>
    </source>
</evidence>
<accession>A0A811NVH1</accession>
<evidence type="ECO:0000259" key="5">
    <source>
        <dbReference type="PROSITE" id="PS50405"/>
    </source>
</evidence>
<dbReference type="InterPro" id="IPR004045">
    <property type="entry name" value="Glutathione_S-Trfase_N"/>
</dbReference>
<comment type="caution">
    <text evidence="6">The sequence shown here is derived from an EMBL/GenBank/DDBJ whole genome shotgun (WGS) entry which is preliminary data.</text>
</comment>
<dbReference type="Pfam" id="PF00043">
    <property type="entry name" value="GST_C"/>
    <property type="match status" value="1"/>
</dbReference>
<dbReference type="PROSITE" id="PS50405">
    <property type="entry name" value="GST_CTER"/>
    <property type="match status" value="1"/>
</dbReference>
<protein>
    <recommendedName>
        <fullName evidence="1">glutathione transferase</fullName>
        <ecNumber evidence="1">2.5.1.18</ecNumber>
    </recommendedName>
</protein>
<dbReference type="SUPFAM" id="SSF47616">
    <property type="entry name" value="GST C-terminal domain-like"/>
    <property type="match status" value="1"/>
</dbReference>
<dbReference type="Gene3D" id="3.40.30.10">
    <property type="entry name" value="Glutaredoxin"/>
    <property type="match status" value="1"/>
</dbReference>
<evidence type="ECO:0000256" key="1">
    <source>
        <dbReference type="ARBA" id="ARBA00012452"/>
    </source>
</evidence>
<evidence type="ECO:0000313" key="7">
    <source>
        <dbReference type="Proteomes" id="UP000604825"/>
    </source>
</evidence>
<reference evidence="6" key="1">
    <citation type="submission" date="2020-10" db="EMBL/GenBank/DDBJ databases">
        <authorList>
            <person name="Han B."/>
            <person name="Lu T."/>
            <person name="Zhao Q."/>
            <person name="Huang X."/>
            <person name="Zhao Y."/>
        </authorList>
    </citation>
    <scope>NUCLEOTIDE SEQUENCE</scope>
</reference>
<dbReference type="SFLD" id="SFLDG00358">
    <property type="entry name" value="Main_(cytGST)"/>
    <property type="match status" value="1"/>
</dbReference>
<dbReference type="InterPro" id="IPR045073">
    <property type="entry name" value="Omega/Tau-like"/>
</dbReference>
<dbReference type="PANTHER" id="PTHR11260:SF580">
    <property type="entry name" value="GLUTATHIONE S-TRANSFERASE"/>
    <property type="match status" value="1"/>
</dbReference>
<sequence>MNMTTAEPVKLIGAFGSPFVHRAEVALRLKGVPYELILEDMSSKSDLLLANNPVHKKVPVLLHGDRAVCESLVIVEYIDEAFDGPPLLPVDPYDRAMARFWAHFIENKFFQPFWLAYWSEGEAQKAVVKETKENLALLEAQLNGKKFFGGDTPGYLDIAACVLGPWIGVLEEVTGVTLVNGNEFPALCQWAKEYSSSEALEPCHPDRDRLVAYFTENKEKYKMMAKTMLQQ</sequence>
<proteinExistence type="predicted"/>
<keyword evidence="2" id="KW-0808">Transferase</keyword>
<gene>
    <name evidence="6" type="ORF">NCGR_LOCUS19026</name>
</gene>
<dbReference type="EMBL" id="CAJGYO010000005">
    <property type="protein sequence ID" value="CAD6228197.1"/>
    <property type="molecule type" value="Genomic_DNA"/>
</dbReference>
<evidence type="ECO:0000256" key="2">
    <source>
        <dbReference type="ARBA" id="ARBA00022679"/>
    </source>
</evidence>
<dbReference type="Proteomes" id="UP000604825">
    <property type="component" value="Unassembled WGS sequence"/>
</dbReference>
<evidence type="ECO:0000256" key="3">
    <source>
        <dbReference type="ARBA" id="ARBA00047960"/>
    </source>
</evidence>
<dbReference type="SFLD" id="SFLDS00019">
    <property type="entry name" value="Glutathione_Transferase_(cytos"/>
    <property type="match status" value="1"/>
</dbReference>
<dbReference type="GO" id="GO:0004364">
    <property type="term" value="F:glutathione transferase activity"/>
    <property type="evidence" value="ECO:0007669"/>
    <property type="project" value="UniProtKB-EC"/>
</dbReference>
<dbReference type="InterPro" id="IPR004046">
    <property type="entry name" value="GST_C"/>
</dbReference>
<dbReference type="InterPro" id="IPR036249">
    <property type="entry name" value="Thioredoxin-like_sf"/>
</dbReference>
<dbReference type="InterPro" id="IPR040079">
    <property type="entry name" value="Glutathione_S-Trfase"/>
</dbReference>
<dbReference type="CDD" id="cd03058">
    <property type="entry name" value="GST_N_Tau"/>
    <property type="match status" value="1"/>
</dbReference>
<feature type="domain" description="GST C-terminal" evidence="5">
    <location>
        <begin position="91"/>
        <end position="214"/>
    </location>
</feature>
<dbReference type="InterPro" id="IPR036282">
    <property type="entry name" value="Glutathione-S-Trfase_C_sf"/>
</dbReference>
<dbReference type="GO" id="GO:0005737">
    <property type="term" value="C:cytoplasm"/>
    <property type="evidence" value="ECO:0007669"/>
    <property type="project" value="TreeGrafter"/>
</dbReference>
<dbReference type="CDD" id="cd03185">
    <property type="entry name" value="GST_C_Tau"/>
    <property type="match status" value="1"/>
</dbReference>
<dbReference type="SUPFAM" id="SSF52833">
    <property type="entry name" value="Thioredoxin-like"/>
    <property type="match status" value="1"/>
</dbReference>
<evidence type="ECO:0000259" key="4">
    <source>
        <dbReference type="PROSITE" id="PS50404"/>
    </source>
</evidence>
<name>A0A811NVH1_9POAL</name>
<dbReference type="EC" id="2.5.1.18" evidence="1"/>
<dbReference type="Gene3D" id="1.20.1050.10">
    <property type="match status" value="1"/>
</dbReference>
<dbReference type="GO" id="GO:0006749">
    <property type="term" value="P:glutathione metabolic process"/>
    <property type="evidence" value="ECO:0007669"/>
    <property type="project" value="InterPro"/>
</dbReference>
<dbReference type="AlphaFoldDB" id="A0A811NVH1"/>
<dbReference type="PROSITE" id="PS50404">
    <property type="entry name" value="GST_NTER"/>
    <property type="match status" value="1"/>
</dbReference>
<dbReference type="SFLD" id="SFLDG01152">
    <property type="entry name" value="Main.3:_Omega-_and_Tau-like"/>
    <property type="match status" value="1"/>
</dbReference>
<dbReference type="InterPro" id="IPR045074">
    <property type="entry name" value="GST_C_Tau"/>
</dbReference>
<organism evidence="6 7">
    <name type="scientific">Miscanthus lutarioriparius</name>
    <dbReference type="NCBI Taxonomy" id="422564"/>
    <lineage>
        <taxon>Eukaryota</taxon>
        <taxon>Viridiplantae</taxon>
        <taxon>Streptophyta</taxon>
        <taxon>Embryophyta</taxon>
        <taxon>Tracheophyta</taxon>
        <taxon>Spermatophyta</taxon>
        <taxon>Magnoliopsida</taxon>
        <taxon>Liliopsida</taxon>
        <taxon>Poales</taxon>
        <taxon>Poaceae</taxon>
        <taxon>PACMAD clade</taxon>
        <taxon>Panicoideae</taxon>
        <taxon>Andropogonodae</taxon>
        <taxon>Andropogoneae</taxon>
        <taxon>Saccharinae</taxon>
        <taxon>Miscanthus</taxon>
    </lineage>
</organism>
<dbReference type="OrthoDB" id="4951845at2759"/>
<feature type="domain" description="GST N-terminal" evidence="4">
    <location>
        <begin position="7"/>
        <end position="86"/>
    </location>
</feature>
<dbReference type="Pfam" id="PF13417">
    <property type="entry name" value="GST_N_3"/>
    <property type="match status" value="1"/>
</dbReference>
<keyword evidence="7" id="KW-1185">Reference proteome</keyword>
<dbReference type="FunFam" id="3.40.30.10:FF:000200">
    <property type="entry name" value="Glutathione S-transferase"/>
    <property type="match status" value="1"/>
</dbReference>